<evidence type="ECO:0000256" key="3">
    <source>
        <dbReference type="SAM" id="Coils"/>
    </source>
</evidence>
<dbReference type="CDD" id="cd22410">
    <property type="entry name" value="KH-I_Vigilin_rpt7"/>
    <property type="match status" value="1"/>
</dbReference>
<dbReference type="AlphaFoldDB" id="A0A8K0JX72"/>
<dbReference type="PANTHER" id="PTHR10627">
    <property type="entry name" value="SCP160"/>
    <property type="match status" value="1"/>
</dbReference>
<name>A0A8K0JX72_LADFU</name>
<dbReference type="CDD" id="cd22413">
    <property type="entry name" value="KH-I_Vigilin_rpt10"/>
    <property type="match status" value="1"/>
</dbReference>
<dbReference type="GO" id="GO:0010468">
    <property type="term" value="P:regulation of gene expression"/>
    <property type="evidence" value="ECO:0007669"/>
    <property type="project" value="UniProtKB-ARBA"/>
</dbReference>
<dbReference type="CDD" id="cd22414">
    <property type="entry name" value="KH-I_Vigilin_rpt11"/>
    <property type="match status" value="1"/>
</dbReference>
<feature type="coiled-coil region" evidence="3">
    <location>
        <begin position="131"/>
        <end position="158"/>
    </location>
</feature>
<dbReference type="OrthoDB" id="10027144at2759"/>
<feature type="domain" description="K Homology" evidence="4">
    <location>
        <begin position="79"/>
        <end position="146"/>
    </location>
</feature>
<dbReference type="Gene3D" id="3.30.1370.10">
    <property type="entry name" value="K Homology domain, type 1"/>
    <property type="match status" value="8"/>
</dbReference>
<evidence type="ECO:0000256" key="2">
    <source>
        <dbReference type="PROSITE-ProRule" id="PRU00117"/>
    </source>
</evidence>
<gene>
    <name evidence="5" type="ORF">J437_LFUL001125</name>
</gene>
<comment type="caution">
    <text evidence="5">The sequence shown here is derived from an EMBL/GenBank/DDBJ whole genome shotgun (WGS) entry which is preliminary data.</text>
</comment>
<dbReference type="FunFam" id="3.30.1370.10:FF:000018">
    <property type="entry name" value="vigilin isoform X1"/>
    <property type="match status" value="2"/>
</dbReference>
<dbReference type="GO" id="GO:0003729">
    <property type="term" value="F:mRNA binding"/>
    <property type="evidence" value="ECO:0007669"/>
    <property type="project" value="TreeGrafter"/>
</dbReference>
<feature type="domain" description="K Homology" evidence="4">
    <location>
        <begin position="224"/>
        <end position="292"/>
    </location>
</feature>
<dbReference type="PANTHER" id="PTHR10627:SF31">
    <property type="entry name" value="DODECA-SATELLITE-BINDING PROTEIN 1, ISOFORM A"/>
    <property type="match status" value="1"/>
</dbReference>
<feature type="domain" description="K Homology" evidence="4">
    <location>
        <begin position="443"/>
        <end position="512"/>
    </location>
</feature>
<sequence>MVYKKANSVRSEYVNAPSWLHKYIIGRKGEEIRRITQNFPKVHVEFTDKDERIKIEGPPEEVDEAQKALEAKVQDLVSRLVYDEITVDPKFYKHIIGKSGANVNRLKEEAGVTINIGEKIGDNVIRIEGDRAGVAKAKKELEDMVHKLENEKEKDLIIEQHYYKSIIGAKGEKIREIREKFNQVQITFPNVGDKRDVVTIRGPREDVDKCSQYLLKLVKELSENSFKIEVPIYKQFHKFIIGKRGANIQKIRDETQTKIELPAEGVENDVITITGKKENVEEARKRIQKIQNELANIVTEEMSIPPRLYHSLIGPRGKLINSIMEECGGVNIKFPSAESNSDNVVIRGPKDDVEKAKQLLNDLINEKQHTEHCVEVRAKAKHHRYLIGRNGAKIRKLRESTGARIMFPSDKDEDKEVITIIGTKEAVEKAKAELESSIADMDNITQAEMKVDPKHHRHFVARRGEVLSQIAEQFGDVRISFPRSGNPSDKVTLIGAKDCIEGAKARIQEIVDELESMVTIECIIPQKHHRSVMGAKGKHVQSITSEFDVQIKFPDRDTQGRFVY</sequence>
<protein>
    <recommendedName>
        <fullName evidence="4">K Homology domain-containing protein</fullName>
    </recommendedName>
</protein>
<dbReference type="SMART" id="SM00322">
    <property type="entry name" value="KH"/>
    <property type="match status" value="8"/>
</dbReference>
<reference evidence="5" key="1">
    <citation type="submission" date="2013-04" db="EMBL/GenBank/DDBJ databases">
        <authorList>
            <person name="Qu J."/>
            <person name="Murali S.C."/>
            <person name="Bandaranaike D."/>
            <person name="Bellair M."/>
            <person name="Blankenburg K."/>
            <person name="Chao H."/>
            <person name="Dinh H."/>
            <person name="Doddapaneni H."/>
            <person name="Downs B."/>
            <person name="Dugan-Rocha S."/>
            <person name="Elkadiri S."/>
            <person name="Gnanaolivu R.D."/>
            <person name="Hernandez B."/>
            <person name="Javaid M."/>
            <person name="Jayaseelan J.C."/>
            <person name="Lee S."/>
            <person name="Li M."/>
            <person name="Ming W."/>
            <person name="Munidasa M."/>
            <person name="Muniz J."/>
            <person name="Nguyen L."/>
            <person name="Ongeri F."/>
            <person name="Osuji N."/>
            <person name="Pu L.-L."/>
            <person name="Puazo M."/>
            <person name="Qu C."/>
            <person name="Quiroz J."/>
            <person name="Raj R."/>
            <person name="Weissenberger G."/>
            <person name="Xin Y."/>
            <person name="Zou X."/>
            <person name="Han Y."/>
            <person name="Richards S."/>
            <person name="Worley K."/>
            <person name="Muzny D."/>
            <person name="Gibbs R."/>
        </authorList>
    </citation>
    <scope>NUCLEOTIDE SEQUENCE</scope>
    <source>
        <strain evidence="5">Sampled in the wild</strain>
    </source>
</reference>
<feature type="domain" description="K Homology" evidence="4">
    <location>
        <begin position="150"/>
        <end position="219"/>
    </location>
</feature>
<keyword evidence="1" id="KW-0677">Repeat</keyword>
<keyword evidence="3" id="KW-0175">Coiled coil</keyword>
<dbReference type="FunFam" id="3.30.1370.10:FF:000039">
    <property type="entry name" value="vigilin isoform X1"/>
    <property type="match status" value="1"/>
</dbReference>
<dbReference type="InterPro" id="IPR004088">
    <property type="entry name" value="KH_dom_type_1"/>
</dbReference>
<organism evidence="5 6">
    <name type="scientific">Ladona fulva</name>
    <name type="common">Scarce chaser dragonfly</name>
    <name type="synonym">Libellula fulva</name>
    <dbReference type="NCBI Taxonomy" id="123851"/>
    <lineage>
        <taxon>Eukaryota</taxon>
        <taxon>Metazoa</taxon>
        <taxon>Ecdysozoa</taxon>
        <taxon>Arthropoda</taxon>
        <taxon>Hexapoda</taxon>
        <taxon>Insecta</taxon>
        <taxon>Pterygota</taxon>
        <taxon>Palaeoptera</taxon>
        <taxon>Odonata</taxon>
        <taxon>Epiprocta</taxon>
        <taxon>Anisoptera</taxon>
        <taxon>Libelluloidea</taxon>
        <taxon>Libellulidae</taxon>
        <taxon>Ladona</taxon>
    </lineage>
</organism>
<feature type="coiled-coil region" evidence="3">
    <location>
        <begin position="273"/>
        <end position="300"/>
    </location>
</feature>
<feature type="domain" description="K Homology" evidence="4">
    <location>
        <begin position="8"/>
        <end position="74"/>
    </location>
</feature>
<dbReference type="Proteomes" id="UP000792457">
    <property type="component" value="Unassembled WGS sequence"/>
</dbReference>
<accession>A0A8K0JX72</accession>
<dbReference type="SUPFAM" id="SSF54791">
    <property type="entry name" value="Eukaryotic type KH-domain (KH-domain type I)"/>
    <property type="match status" value="7"/>
</dbReference>
<reference evidence="5" key="2">
    <citation type="submission" date="2017-10" db="EMBL/GenBank/DDBJ databases">
        <title>Ladona fulva Genome sequencing and assembly.</title>
        <authorList>
            <person name="Murali S."/>
            <person name="Richards S."/>
            <person name="Bandaranaike D."/>
            <person name="Bellair M."/>
            <person name="Blankenburg K."/>
            <person name="Chao H."/>
            <person name="Dinh H."/>
            <person name="Doddapaneni H."/>
            <person name="Dugan-Rocha S."/>
            <person name="Elkadiri S."/>
            <person name="Gnanaolivu R."/>
            <person name="Hernandez B."/>
            <person name="Skinner E."/>
            <person name="Javaid M."/>
            <person name="Lee S."/>
            <person name="Li M."/>
            <person name="Ming W."/>
            <person name="Munidasa M."/>
            <person name="Muniz J."/>
            <person name="Nguyen L."/>
            <person name="Hughes D."/>
            <person name="Osuji N."/>
            <person name="Pu L.-L."/>
            <person name="Puazo M."/>
            <person name="Qu C."/>
            <person name="Quiroz J."/>
            <person name="Raj R."/>
            <person name="Weissenberger G."/>
            <person name="Xin Y."/>
            <person name="Zou X."/>
            <person name="Han Y."/>
            <person name="Worley K."/>
            <person name="Muzny D."/>
            <person name="Gibbs R."/>
        </authorList>
    </citation>
    <scope>NUCLEOTIDE SEQUENCE</scope>
    <source>
        <strain evidence="5">Sampled in the wild</strain>
    </source>
</reference>
<dbReference type="InterPro" id="IPR036612">
    <property type="entry name" value="KH_dom_type_1_sf"/>
</dbReference>
<evidence type="ECO:0000313" key="6">
    <source>
        <dbReference type="Proteomes" id="UP000792457"/>
    </source>
</evidence>
<feature type="domain" description="K Homology" evidence="4">
    <location>
        <begin position="296"/>
        <end position="365"/>
    </location>
</feature>
<dbReference type="CDD" id="cd22409">
    <property type="entry name" value="KH-I_Vigilin_rpt5"/>
    <property type="match status" value="1"/>
</dbReference>
<evidence type="ECO:0000256" key="1">
    <source>
        <dbReference type="ARBA" id="ARBA00022737"/>
    </source>
</evidence>
<dbReference type="CDD" id="cd02394">
    <property type="entry name" value="KH-I_Vigilin_rpt6"/>
    <property type="match status" value="1"/>
</dbReference>
<dbReference type="CDD" id="cd22411">
    <property type="entry name" value="KH-I_Vigilin_rpt8"/>
    <property type="match status" value="1"/>
</dbReference>
<feature type="domain" description="K Homology" evidence="4">
    <location>
        <begin position="370"/>
        <end position="439"/>
    </location>
</feature>
<evidence type="ECO:0000313" key="5">
    <source>
        <dbReference type="EMBL" id="KAG8224048.1"/>
    </source>
</evidence>
<dbReference type="InterPro" id="IPR004087">
    <property type="entry name" value="KH_dom"/>
</dbReference>
<dbReference type="Pfam" id="PF00013">
    <property type="entry name" value="KH_1"/>
    <property type="match status" value="8"/>
</dbReference>
<dbReference type="EMBL" id="KZ308183">
    <property type="protein sequence ID" value="KAG8224048.1"/>
    <property type="molecule type" value="Genomic_DNA"/>
</dbReference>
<feature type="domain" description="K Homology" evidence="4">
    <location>
        <begin position="516"/>
        <end position="563"/>
    </location>
</feature>
<dbReference type="PROSITE" id="PS50084">
    <property type="entry name" value="KH_TYPE_1"/>
    <property type="match status" value="8"/>
</dbReference>
<keyword evidence="2" id="KW-0694">RNA-binding</keyword>
<proteinExistence type="predicted"/>
<evidence type="ECO:0000259" key="4">
    <source>
        <dbReference type="SMART" id="SM00322"/>
    </source>
</evidence>
<keyword evidence="6" id="KW-1185">Reference proteome</keyword>